<dbReference type="InterPro" id="IPR009688">
    <property type="entry name" value="FAM210A/B-like_dom"/>
</dbReference>
<dbReference type="PANTHER" id="PTHR21377:SF20">
    <property type="entry name" value="OS04G0416000 PROTEIN"/>
    <property type="match status" value="1"/>
</dbReference>
<evidence type="ECO:0000256" key="1">
    <source>
        <dbReference type="SAM" id="MobiDB-lite"/>
    </source>
</evidence>
<comment type="caution">
    <text evidence="3">The sequence shown here is derived from an EMBL/GenBank/DDBJ whole genome shotgun (WGS) entry which is preliminary data.</text>
</comment>
<sequence>MTSNRMRAVMFVSHGIARAGRVPSLTPVLQSTCPLGGVRSGAARVAFTFVARGYSNAGDGVTQRARSALYMAVDEKEKSDAAGSSPKLKSDDPEQEAQSQKENRSKAEQAKQLAMTYGPAFFLTSAGSSVISISAWYLIVRSGVDVAATMEAIGDYLGTTPIGRPAVFDRISPEMSAFALAYIAHKASSPLRFPLVVAALPFVAKLIGKKNVTPS</sequence>
<feature type="region of interest" description="Disordered" evidence="1">
    <location>
        <begin position="76"/>
        <end position="109"/>
    </location>
</feature>
<feature type="domain" description="DUF1279" evidence="2">
    <location>
        <begin position="109"/>
        <end position="202"/>
    </location>
</feature>
<dbReference type="Pfam" id="PF06916">
    <property type="entry name" value="FAM210A-B_dom"/>
    <property type="match status" value="1"/>
</dbReference>
<dbReference type="EMBL" id="VRMN01000005">
    <property type="protein sequence ID" value="KAA8494277.1"/>
    <property type="molecule type" value="Genomic_DNA"/>
</dbReference>
<feature type="compositionally biased region" description="Basic and acidic residues" evidence="1">
    <location>
        <begin position="99"/>
        <end position="109"/>
    </location>
</feature>
<name>A0A5J4YV55_PORPP</name>
<dbReference type="Proteomes" id="UP000324585">
    <property type="component" value="Unassembled WGS sequence"/>
</dbReference>
<dbReference type="InterPro" id="IPR045866">
    <property type="entry name" value="FAM210A/B-like"/>
</dbReference>
<dbReference type="AlphaFoldDB" id="A0A5J4YV55"/>
<organism evidence="3 4">
    <name type="scientific">Porphyridium purpureum</name>
    <name type="common">Red alga</name>
    <name type="synonym">Porphyridium cruentum</name>
    <dbReference type="NCBI Taxonomy" id="35688"/>
    <lineage>
        <taxon>Eukaryota</taxon>
        <taxon>Rhodophyta</taxon>
        <taxon>Bangiophyceae</taxon>
        <taxon>Porphyridiales</taxon>
        <taxon>Porphyridiaceae</taxon>
        <taxon>Porphyridium</taxon>
    </lineage>
</organism>
<evidence type="ECO:0000259" key="2">
    <source>
        <dbReference type="Pfam" id="PF06916"/>
    </source>
</evidence>
<evidence type="ECO:0000313" key="4">
    <source>
        <dbReference type="Proteomes" id="UP000324585"/>
    </source>
</evidence>
<protein>
    <recommendedName>
        <fullName evidence="2">DUF1279 domain-containing protein</fullName>
    </recommendedName>
</protein>
<evidence type="ECO:0000313" key="3">
    <source>
        <dbReference type="EMBL" id="KAA8494277.1"/>
    </source>
</evidence>
<keyword evidence="4" id="KW-1185">Reference proteome</keyword>
<accession>A0A5J4YV55</accession>
<dbReference type="PANTHER" id="PTHR21377">
    <property type="entry name" value="PROTEIN FAM210B, MITOCHONDRIAL"/>
    <property type="match status" value="1"/>
</dbReference>
<dbReference type="GO" id="GO:0005739">
    <property type="term" value="C:mitochondrion"/>
    <property type="evidence" value="ECO:0007669"/>
    <property type="project" value="TreeGrafter"/>
</dbReference>
<proteinExistence type="predicted"/>
<gene>
    <name evidence="3" type="ORF">FVE85_4252</name>
</gene>
<reference evidence="4" key="1">
    <citation type="journal article" date="2019" name="Nat. Commun.">
        <title>Expansion of phycobilisome linker gene families in mesophilic red algae.</title>
        <authorList>
            <person name="Lee J."/>
            <person name="Kim D."/>
            <person name="Bhattacharya D."/>
            <person name="Yoon H.S."/>
        </authorList>
    </citation>
    <scope>NUCLEOTIDE SEQUENCE [LARGE SCALE GENOMIC DNA]</scope>
    <source>
        <strain evidence="4">CCMP 1328</strain>
    </source>
</reference>
<dbReference type="OrthoDB" id="426386at2759"/>